<keyword evidence="6 14" id="KW-0812">Transmembrane</keyword>
<dbReference type="GO" id="GO:0006457">
    <property type="term" value="P:protein folding"/>
    <property type="evidence" value="ECO:0007669"/>
    <property type="project" value="InterPro"/>
</dbReference>
<name>A0A2K9B0R9_9GAMM</name>
<evidence type="ECO:0000256" key="4">
    <source>
        <dbReference type="ARBA" id="ARBA00022475"/>
    </source>
</evidence>
<evidence type="ECO:0000313" key="16">
    <source>
        <dbReference type="Proteomes" id="UP000232693"/>
    </source>
</evidence>
<dbReference type="GO" id="GO:0015035">
    <property type="term" value="F:protein-disulfide reductase activity"/>
    <property type="evidence" value="ECO:0007669"/>
    <property type="project" value="UniProtKB-UniRule"/>
</dbReference>
<comment type="caution">
    <text evidence="14">Lacks conserved residue(s) required for the propagation of feature annotation.</text>
</comment>
<evidence type="ECO:0000256" key="7">
    <source>
        <dbReference type="ARBA" id="ARBA00022982"/>
    </source>
</evidence>
<dbReference type="Proteomes" id="UP000232693">
    <property type="component" value="Chromosome"/>
</dbReference>
<keyword evidence="3 14" id="KW-0813">Transport</keyword>
<dbReference type="AlphaFoldDB" id="A0A2K9B0R9"/>
<organism evidence="15 16">
    <name type="scientific">Kangiella profundi</name>
    <dbReference type="NCBI Taxonomy" id="1561924"/>
    <lineage>
        <taxon>Bacteria</taxon>
        <taxon>Pseudomonadati</taxon>
        <taxon>Pseudomonadota</taxon>
        <taxon>Gammaproteobacteria</taxon>
        <taxon>Kangiellales</taxon>
        <taxon>Kangiellaceae</taxon>
        <taxon>Kangiella</taxon>
    </lineage>
</organism>
<keyword evidence="8 14" id="KW-1133">Transmembrane helix</keyword>
<dbReference type="PANTHER" id="PTHR36570:SF3">
    <property type="entry name" value="DISULFIDE BOND FORMATION PROTEIN B"/>
    <property type="match status" value="1"/>
</dbReference>
<comment type="similarity">
    <text evidence="2 14">Belongs to the DsbB family.</text>
</comment>
<dbReference type="PANTHER" id="PTHR36570">
    <property type="entry name" value="DISULFIDE BOND FORMATION PROTEIN B"/>
    <property type="match status" value="1"/>
</dbReference>
<evidence type="ECO:0000256" key="10">
    <source>
        <dbReference type="ARBA" id="ARBA00023136"/>
    </source>
</evidence>
<dbReference type="Pfam" id="PF02600">
    <property type="entry name" value="DsbB"/>
    <property type="match status" value="1"/>
</dbReference>
<dbReference type="InterPro" id="IPR003752">
    <property type="entry name" value="DiS_bond_form_DsbB/BdbC"/>
</dbReference>
<evidence type="ECO:0000256" key="14">
    <source>
        <dbReference type="HAMAP-Rule" id="MF_00286"/>
    </source>
</evidence>
<keyword evidence="7 14" id="KW-0249">Electron transport</keyword>
<evidence type="ECO:0000256" key="12">
    <source>
        <dbReference type="ARBA" id="ARBA00023186"/>
    </source>
</evidence>
<sequence>MNLNSRGWNFLGAFICYQLLVTALYFQYVDGLDPCPLCIFQRVVVAVMGIILLLNAIHNPAISSISNRIYQILGLLTAIAGIGISGRHVYLQSLPEGEAPACGAPLDYMMDVLPFMEVLQTVLTGAGECAKISWKFWRISMPGWMLIIFIIAALVFGFRLFKAFQQPKPL</sequence>
<keyword evidence="11 14" id="KW-1015">Disulfide bond</keyword>
<dbReference type="KEGG" id="kpd:CW740_10865"/>
<keyword evidence="12 14" id="KW-0143">Chaperone</keyword>
<dbReference type="GO" id="GO:0005886">
    <property type="term" value="C:plasma membrane"/>
    <property type="evidence" value="ECO:0007669"/>
    <property type="project" value="UniProtKB-SubCell"/>
</dbReference>
<proteinExistence type="inferred from homology"/>
<comment type="function">
    <text evidence="14">Required for disulfide bond formation in some periplasmic proteins. Acts by oxidizing the DsbA protein.</text>
</comment>
<keyword evidence="10 14" id="KW-0472">Membrane</keyword>
<dbReference type="RefSeq" id="WP_106647518.1">
    <property type="nucleotide sequence ID" value="NZ_BMGO01000001.1"/>
</dbReference>
<dbReference type="SUPFAM" id="SSF158442">
    <property type="entry name" value="DsbB-like"/>
    <property type="match status" value="1"/>
</dbReference>
<reference evidence="15 16" key="1">
    <citation type="submission" date="2017-12" db="EMBL/GenBank/DDBJ databases">
        <title>Kangiella profundi FT102 completed genome.</title>
        <authorList>
            <person name="Xu J."/>
            <person name="Wang J."/>
            <person name="Lu Y."/>
        </authorList>
    </citation>
    <scope>NUCLEOTIDE SEQUENCE [LARGE SCALE GENOMIC DNA]</scope>
    <source>
        <strain evidence="15 16">FT102</strain>
    </source>
</reference>
<feature type="topological domain" description="Cytoplasmic" evidence="14">
    <location>
        <begin position="163"/>
        <end position="170"/>
    </location>
</feature>
<evidence type="ECO:0000256" key="5">
    <source>
        <dbReference type="ARBA" id="ARBA00022519"/>
    </source>
</evidence>
<dbReference type="InterPro" id="IPR023380">
    <property type="entry name" value="DsbB-like_sf"/>
</dbReference>
<dbReference type="OrthoDB" id="3711263at2"/>
<evidence type="ECO:0000256" key="11">
    <source>
        <dbReference type="ARBA" id="ARBA00023157"/>
    </source>
</evidence>
<keyword evidence="16" id="KW-1185">Reference proteome</keyword>
<evidence type="ECO:0000256" key="9">
    <source>
        <dbReference type="ARBA" id="ARBA00023002"/>
    </source>
</evidence>
<evidence type="ECO:0000256" key="8">
    <source>
        <dbReference type="ARBA" id="ARBA00022989"/>
    </source>
</evidence>
<feature type="topological domain" description="Periplasmic" evidence="14">
    <location>
        <begin position="26"/>
        <end position="43"/>
    </location>
</feature>
<dbReference type="GO" id="GO:0009055">
    <property type="term" value="F:electron transfer activity"/>
    <property type="evidence" value="ECO:0007669"/>
    <property type="project" value="UniProtKB-UniRule"/>
</dbReference>
<keyword evidence="9 14" id="KW-0560">Oxidoreductase</keyword>
<evidence type="ECO:0000256" key="1">
    <source>
        <dbReference type="ARBA" id="ARBA00004429"/>
    </source>
</evidence>
<feature type="disulfide bond" description="Redox-active" evidence="14">
    <location>
        <begin position="35"/>
        <end position="38"/>
    </location>
</feature>
<dbReference type="InterPro" id="IPR050183">
    <property type="entry name" value="DsbB"/>
</dbReference>
<keyword evidence="13 14" id="KW-0676">Redox-active center</keyword>
<feature type="topological domain" description="Cytoplasmic" evidence="14">
    <location>
        <begin position="1"/>
        <end position="8"/>
    </location>
</feature>
<evidence type="ECO:0000256" key="13">
    <source>
        <dbReference type="ARBA" id="ARBA00023284"/>
    </source>
</evidence>
<keyword evidence="5" id="KW-0997">Cell inner membrane</keyword>
<keyword evidence="4 14" id="KW-1003">Cell membrane</keyword>
<evidence type="ECO:0000256" key="6">
    <source>
        <dbReference type="ARBA" id="ARBA00022692"/>
    </source>
</evidence>
<gene>
    <name evidence="14" type="primary">dsbB</name>
    <name evidence="15" type="ORF">CW740_10865</name>
</gene>
<dbReference type="EMBL" id="CP025120">
    <property type="protein sequence ID" value="AUD79719.1"/>
    <property type="molecule type" value="Genomic_DNA"/>
</dbReference>
<evidence type="ECO:0000256" key="2">
    <source>
        <dbReference type="ARBA" id="ARBA00008823"/>
    </source>
</evidence>
<dbReference type="InterPro" id="IPR022920">
    <property type="entry name" value="Disulphide_bond_form_DsbB"/>
</dbReference>
<evidence type="ECO:0000313" key="15">
    <source>
        <dbReference type="EMBL" id="AUD79719.1"/>
    </source>
</evidence>
<evidence type="ECO:0000256" key="3">
    <source>
        <dbReference type="ARBA" id="ARBA00022448"/>
    </source>
</evidence>
<accession>A0A2K9B0R9</accession>
<comment type="subcellular location">
    <subcellularLocation>
        <location evidence="1">Cell inner membrane</location>
        <topology evidence="1">Multi-pass membrane protein</topology>
    </subcellularLocation>
    <subcellularLocation>
        <location evidence="14">Cell membrane</location>
        <topology evidence="14">Multi-pass membrane protein</topology>
    </subcellularLocation>
</comment>
<protein>
    <recommendedName>
        <fullName evidence="14">Disulfide bond formation protein B</fullName>
    </recommendedName>
    <alternativeName>
        <fullName evidence="14">Disulfide oxidoreductase</fullName>
    </alternativeName>
</protein>
<dbReference type="Gene3D" id="1.20.1550.10">
    <property type="entry name" value="DsbB-like"/>
    <property type="match status" value="1"/>
</dbReference>
<dbReference type="HAMAP" id="MF_00286">
    <property type="entry name" value="DsbB"/>
    <property type="match status" value="1"/>
</dbReference>